<dbReference type="AlphaFoldDB" id="A0A1I7W9E1"/>
<accession>A0A1I7W9E1</accession>
<sequence>MRNNKDNESSVQLCQFIRLHRLLCGRAREAYFVVLIPTYTRCLQSYFTIRLRPRLTLAVTLYALKTPMLENEDARGLSRGGSVIIVCGEKLYHNRMGLISVLCMTTTEIISILKLGQRLLLLLSGFRMFTVTLRRERILGFI</sequence>
<dbReference type="Proteomes" id="UP000095283">
    <property type="component" value="Unplaced"/>
</dbReference>
<organism evidence="1 2">
    <name type="scientific">Heterorhabditis bacteriophora</name>
    <name type="common">Entomopathogenic nematode worm</name>
    <dbReference type="NCBI Taxonomy" id="37862"/>
    <lineage>
        <taxon>Eukaryota</taxon>
        <taxon>Metazoa</taxon>
        <taxon>Ecdysozoa</taxon>
        <taxon>Nematoda</taxon>
        <taxon>Chromadorea</taxon>
        <taxon>Rhabditida</taxon>
        <taxon>Rhabditina</taxon>
        <taxon>Rhabditomorpha</taxon>
        <taxon>Strongyloidea</taxon>
        <taxon>Heterorhabditidae</taxon>
        <taxon>Heterorhabditis</taxon>
    </lineage>
</organism>
<evidence type="ECO:0000313" key="2">
    <source>
        <dbReference type="WBParaSite" id="Hba_01260"/>
    </source>
</evidence>
<name>A0A1I7W9E1_HETBA</name>
<dbReference type="WBParaSite" id="Hba_01260">
    <property type="protein sequence ID" value="Hba_01260"/>
    <property type="gene ID" value="Hba_01260"/>
</dbReference>
<protein>
    <submittedName>
        <fullName evidence="2">Transmembrane protein</fullName>
    </submittedName>
</protein>
<proteinExistence type="predicted"/>
<keyword evidence="1" id="KW-1185">Reference proteome</keyword>
<reference evidence="2" key="1">
    <citation type="submission" date="2016-11" db="UniProtKB">
        <authorList>
            <consortium name="WormBaseParasite"/>
        </authorList>
    </citation>
    <scope>IDENTIFICATION</scope>
</reference>
<evidence type="ECO:0000313" key="1">
    <source>
        <dbReference type="Proteomes" id="UP000095283"/>
    </source>
</evidence>